<dbReference type="Proteomes" id="UP001147148">
    <property type="component" value="Unassembled WGS sequence"/>
</dbReference>
<organism evidence="1 2">
    <name type="scientific">Vagococcus proximus</name>
    <dbReference type="NCBI Taxonomy" id="2991417"/>
    <lineage>
        <taxon>Bacteria</taxon>
        <taxon>Bacillati</taxon>
        <taxon>Bacillota</taxon>
        <taxon>Bacilli</taxon>
        <taxon>Lactobacillales</taxon>
        <taxon>Enterococcaceae</taxon>
        <taxon>Vagococcus</taxon>
    </lineage>
</organism>
<evidence type="ECO:0000313" key="1">
    <source>
        <dbReference type="EMBL" id="MDF0479463.1"/>
    </source>
</evidence>
<gene>
    <name evidence="1" type="ORF">OL233_04100</name>
</gene>
<protein>
    <recommendedName>
        <fullName evidence="3">GRAM domain-containing protein</fullName>
    </recommendedName>
</protein>
<dbReference type="EMBL" id="JAPDSH010000002">
    <property type="protein sequence ID" value="MDF0479463.1"/>
    <property type="molecule type" value="Genomic_DNA"/>
</dbReference>
<accession>A0ABT5X0D2</accession>
<evidence type="ECO:0000313" key="2">
    <source>
        <dbReference type="Proteomes" id="UP001147148"/>
    </source>
</evidence>
<keyword evidence="2" id="KW-1185">Reference proteome</keyword>
<proteinExistence type="predicted"/>
<sequence>MEGTVFIGSLTSGFNSYKTTCAYQPSRLIFFNANREVVVSEIKQVAVTTEIIQFDYQGEKYCLTAYQNDLFEPLRNYLLEVLN</sequence>
<name>A0ABT5X0D2_9ENTE</name>
<reference evidence="1" key="1">
    <citation type="submission" date="2022-10" db="EMBL/GenBank/DDBJ databases">
        <title>Vagococcus sp. isolated from poultry meat.</title>
        <authorList>
            <person name="Johansson P."/>
            <person name="Bjorkroth J."/>
        </authorList>
    </citation>
    <scope>NUCLEOTIDE SEQUENCE</scope>
    <source>
        <strain evidence="1">PNs007</strain>
    </source>
</reference>
<evidence type="ECO:0008006" key="3">
    <source>
        <dbReference type="Google" id="ProtNLM"/>
    </source>
</evidence>
<dbReference type="RefSeq" id="WP_275471091.1">
    <property type="nucleotide sequence ID" value="NZ_JAPDSH010000002.1"/>
</dbReference>
<comment type="caution">
    <text evidence="1">The sequence shown here is derived from an EMBL/GenBank/DDBJ whole genome shotgun (WGS) entry which is preliminary data.</text>
</comment>